<evidence type="ECO:0000313" key="2">
    <source>
        <dbReference type="EMBL" id="KAF7806094.1"/>
    </source>
</evidence>
<name>A0A834SLG5_9FABA</name>
<organism evidence="2 3">
    <name type="scientific">Senna tora</name>
    <dbReference type="NCBI Taxonomy" id="362788"/>
    <lineage>
        <taxon>Eukaryota</taxon>
        <taxon>Viridiplantae</taxon>
        <taxon>Streptophyta</taxon>
        <taxon>Embryophyta</taxon>
        <taxon>Tracheophyta</taxon>
        <taxon>Spermatophyta</taxon>
        <taxon>Magnoliopsida</taxon>
        <taxon>eudicotyledons</taxon>
        <taxon>Gunneridae</taxon>
        <taxon>Pentapetalae</taxon>
        <taxon>rosids</taxon>
        <taxon>fabids</taxon>
        <taxon>Fabales</taxon>
        <taxon>Fabaceae</taxon>
        <taxon>Caesalpinioideae</taxon>
        <taxon>Cassia clade</taxon>
        <taxon>Senna</taxon>
    </lineage>
</organism>
<dbReference type="AlphaFoldDB" id="A0A834SLG5"/>
<reference evidence="2" key="1">
    <citation type="submission" date="2020-09" db="EMBL/GenBank/DDBJ databases">
        <title>Genome-Enabled Discovery of Anthraquinone Biosynthesis in Senna tora.</title>
        <authorList>
            <person name="Kang S.-H."/>
            <person name="Pandey R.P."/>
            <person name="Lee C.-M."/>
            <person name="Sim J.-S."/>
            <person name="Jeong J.-T."/>
            <person name="Choi B.-S."/>
            <person name="Jung M."/>
            <person name="Ginzburg D."/>
            <person name="Zhao K."/>
            <person name="Won S.Y."/>
            <person name="Oh T.-J."/>
            <person name="Yu Y."/>
            <person name="Kim N.-H."/>
            <person name="Lee O.R."/>
            <person name="Lee T.-H."/>
            <person name="Bashyal P."/>
            <person name="Kim T.-S."/>
            <person name="Lee W.-H."/>
            <person name="Kawkins C."/>
            <person name="Kim C.-K."/>
            <person name="Kim J.S."/>
            <person name="Ahn B.O."/>
            <person name="Rhee S.Y."/>
            <person name="Sohng J.K."/>
        </authorList>
    </citation>
    <scope>NUCLEOTIDE SEQUENCE</scope>
    <source>
        <tissue evidence="2">Leaf</tissue>
    </source>
</reference>
<sequence length="47" mass="5153">MAFWRIRKKKGVKKGRENEGGGGSHNQRDPGCLLRSGSSHVGNVEQC</sequence>
<feature type="region of interest" description="Disordered" evidence="1">
    <location>
        <begin position="1"/>
        <end position="47"/>
    </location>
</feature>
<dbReference type="EMBL" id="JAAIUW010000012">
    <property type="protein sequence ID" value="KAF7806094.1"/>
    <property type="molecule type" value="Genomic_DNA"/>
</dbReference>
<dbReference type="Proteomes" id="UP000634136">
    <property type="component" value="Unassembled WGS sequence"/>
</dbReference>
<accession>A0A834SLG5</accession>
<keyword evidence="3" id="KW-1185">Reference proteome</keyword>
<feature type="compositionally biased region" description="Basic residues" evidence="1">
    <location>
        <begin position="1"/>
        <end position="13"/>
    </location>
</feature>
<gene>
    <name evidence="2" type="ORF">G2W53_038255</name>
</gene>
<comment type="caution">
    <text evidence="2">The sequence shown here is derived from an EMBL/GenBank/DDBJ whole genome shotgun (WGS) entry which is preliminary data.</text>
</comment>
<evidence type="ECO:0000313" key="3">
    <source>
        <dbReference type="Proteomes" id="UP000634136"/>
    </source>
</evidence>
<protein>
    <submittedName>
        <fullName evidence="2">Uncharacterized protein</fullName>
    </submittedName>
</protein>
<proteinExistence type="predicted"/>
<evidence type="ECO:0000256" key="1">
    <source>
        <dbReference type="SAM" id="MobiDB-lite"/>
    </source>
</evidence>
<feature type="compositionally biased region" description="Polar residues" evidence="1">
    <location>
        <begin position="36"/>
        <end position="47"/>
    </location>
</feature>